<keyword evidence="12" id="KW-1185">Reference proteome</keyword>
<gene>
    <name evidence="11" type="ORF">LIER_33530</name>
</gene>
<keyword evidence="2" id="KW-1003">Cell membrane</keyword>
<feature type="signal peptide" evidence="9">
    <location>
        <begin position="1"/>
        <end position="24"/>
    </location>
</feature>
<proteinExistence type="predicted"/>
<keyword evidence="3" id="KW-0336">GPI-anchor</keyword>
<reference evidence="11 12" key="1">
    <citation type="submission" date="2024-01" db="EMBL/GenBank/DDBJ databases">
        <title>The complete chloroplast genome sequence of Lithospermum erythrorhizon: insights into the phylogenetic relationship among Boraginaceae species and the maternal lineages of purple gromwells.</title>
        <authorList>
            <person name="Okada T."/>
            <person name="Watanabe K."/>
        </authorList>
    </citation>
    <scope>NUCLEOTIDE SEQUENCE [LARGE SCALE GENOMIC DNA]</scope>
</reference>
<evidence type="ECO:0000313" key="11">
    <source>
        <dbReference type="EMBL" id="GAA0186242.1"/>
    </source>
</evidence>
<dbReference type="SMART" id="SM00768">
    <property type="entry name" value="X8"/>
    <property type="match status" value="1"/>
</dbReference>
<evidence type="ECO:0000256" key="7">
    <source>
        <dbReference type="ARBA" id="ARBA00023180"/>
    </source>
</evidence>
<organism evidence="11 12">
    <name type="scientific">Lithospermum erythrorhizon</name>
    <name type="common">Purple gromwell</name>
    <name type="synonym">Lithospermum officinale var. erythrorhizon</name>
    <dbReference type="NCBI Taxonomy" id="34254"/>
    <lineage>
        <taxon>Eukaryota</taxon>
        <taxon>Viridiplantae</taxon>
        <taxon>Streptophyta</taxon>
        <taxon>Embryophyta</taxon>
        <taxon>Tracheophyta</taxon>
        <taxon>Spermatophyta</taxon>
        <taxon>Magnoliopsida</taxon>
        <taxon>eudicotyledons</taxon>
        <taxon>Gunneridae</taxon>
        <taxon>Pentapetalae</taxon>
        <taxon>asterids</taxon>
        <taxon>lamiids</taxon>
        <taxon>Boraginales</taxon>
        <taxon>Boraginaceae</taxon>
        <taxon>Boraginoideae</taxon>
        <taxon>Lithospermeae</taxon>
        <taxon>Lithospermum</taxon>
    </lineage>
</organism>
<dbReference type="PANTHER" id="PTHR31044:SF33">
    <property type="entry name" value="PLASMODESMATA CALLOSE-BINDING PROTEIN 5"/>
    <property type="match status" value="1"/>
</dbReference>
<comment type="subcellular location">
    <subcellularLocation>
        <location evidence="1">Cell membrane</location>
        <topology evidence="1">Lipid-anchor</topology>
        <topology evidence="1">GPI-anchor</topology>
    </subcellularLocation>
</comment>
<evidence type="ECO:0000256" key="9">
    <source>
        <dbReference type="SAM" id="SignalP"/>
    </source>
</evidence>
<dbReference type="InterPro" id="IPR044788">
    <property type="entry name" value="X8_dom_prot"/>
</dbReference>
<evidence type="ECO:0000313" key="12">
    <source>
        <dbReference type="Proteomes" id="UP001454036"/>
    </source>
</evidence>
<dbReference type="Gene3D" id="1.20.58.1040">
    <property type="match status" value="1"/>
</dbReference>
<protein>
    <recommendedName>
        <fullName evidence="10">X8 domain-containing protein</fullName>
    </recommendedName>
</protein>
<dbReference type="InterPro" id="IPR012946">
    <property type="entry name" value="X8"/>
</dbReference>
<dbReference type="PANTHER" id="PTHR31044">
    <property type="entry name" value="BETA-1,3 GLUCANASE"/>
    <property type="match status" value="1"/>
</dbReference>
<evidence type="ECO:0000256" key="6">
    <source>
        <dbReference type="ARBA" id="ARBA00023157"/>
    </source>
</evidence>
<evidence type="ECO:0000256" key="4">
    <source>
        <dbReference type="ARBA" id="ARBA00022729"/>
    </source>
</evidence>
<feature type="chain" id="PRO_5043483874" description="X8 domain-containing protein" evidence="9">
    <location>
        <begin position="25"/>
        <end position="167"/>
    </location>
</feature>
<evidence type="ECO:0000256" key="8">
    <source>
        <dbReference type="ARBA" id="ARBA00023288"/>
    </source>
</evidence>
<dbReference type="GO" id="GO:0098552">
    <property type="term" value="C:side of membrane"/>
    <property type="evidence" value="ECO:0007669"/>
    <property type="project" value="UniProtKB-KW"/>
</dbReference>
<feature type="domain" description="X8" evidence="10">
    <location>
        <begin position="30"/>
        <end position="115"/>
    </location>
</feature>
<accession>A0AAV3S114</accession>
<dbReference type="AlphaFoldDB" id="A0AAV3S114"/>
<keyword evidence="7" id="KW-0325">Glycoprotein</keyword>
<comment type="caution">
    <text evidence="11">The sequence shown here is derived from an EMBL/GenBank/DDBJ whole genome shotgun (WGS) entry which is preliminary data.</text>
</comment>
<evidence type="ECO:0000256" key="5">
    <source>
        <dbReference type="ARBA" id="ARBA00023136"/>
    </source>
</evidence>
<evidence type="ECO:0000256" key="3">
    <source>
        <dbReference type="ARBA" id="ARBA00022622"/>
    </source>
</evidence>
<evidence type="ECO:0000256" key="1">
    <source>
        <dbReference type="ARBA" id="ARBA00004609"/>
    </source>
</evidence>
<evidence type="ECO:0000259" key="10">
    <source>
        <dbReference type="SMART" id="SM00768"/>
    </source>
</evidence>
<dbReference type="GO" id="GO:0009506">
    <property type="term" value="C:plasmodesma"/>
    <property type="evidence" value="ECO:0007669"/>
    <property type="project" value="UniProtKB-ARBA"/>
</dbReference>
<dbReference type="EMBL" id="BAABME010013498">
    <property type="protein sequence ID" value="GAA0186242.1"/>
    <property type="molecule type" value="Genomic_DNA"/>
</dbReference>
<keyword evidence="6" id="KW-1015">Disulfide bond</keyword>
<dbReference type="Pfam" id="PF07983">
    <property type="entry name" value="X8"/>
    <property type="match status" value="1"/>
</dbReference>
<keyword evidence="5" id="KW-0472">Membrane</keyword>
<sequence length="167" mass="17538">MAITNTIFWKTPIILLFLATLCAAEDKGELWCVAKNNAEDAALQSALDWACGAGGANCASIQPGGQCYDSSDIVRTASYAFNDYFLQHGMSTDTCNFSNCAELTSLNPSFGNCKIPSSSNVSKGSFTGGAGTGSSSGDSSNGNSVMGRLQLAIFIFPLFFIIPMIDP</sequence>
<keyword evidence="8" id="KW-0449">Lipoprotein</keyword>
<dbReference type="FunFam" id="1.20.58.1040:FF:000001">
    <property type="entry name" value="Glucan endo-1,3-beta-glucosidase 4"/>
    <property type="match status" value="1"/>
</dbReference>
<dbReference type="Proteomes" id="UP001454036">
    <property type="component" value="Unassembled WGS sequence"/>
</dbReference>
<name>A0AAV3S114_LITER</name>
<keyword evidence="4 9" id="KW-0732">Signal</keyword>
<evidence type="ECO:0000256" key="2">
    <source>
        <dbReference type="ARBA" id="ARBA00022475"/>
    </source>
</evidence>
<dbReference type="GO" id="GO:0005886">
    <property type="term" value="C:plasma membrane"/>
    <property type="evidence" value="ECO:0007669"/>
    <property type="project" value="UniProtKB-SubCell"/>
</dbReference>